<feature type="domain" description="NERD" evidence="1">
    <location>
        <begin position="273"/>
        <end position="383"/>
    </location>
</feature>
<comment type="caution">
    <text evidence="2">The sequence shown here is derived from an EMBL/GenBank/DDBJ whole genome shotgun (WGS) entry which is preliminary data.</text>
</comment>
<evidence type="ECO:0000313" key="3">
    <source>
        <dbReference type="Proteomes" id="UP000640912"/>
    </source>
</evidence>
<accession>A0ABS1LWW4</accession>
<proteinExistence type="predicted"/>
<dbReference type="Proteomes" id="UP000640912">
    <property type="component" value="Unassembled WGS sequence"/>
</dbReference>
<name>A0ABS1LWW4_9LACO</name>
<gene>
    <name evidence="2" type="ORF">JEM47_10090</name>
</gene>
<protein>
    <submittedName>
        <fullName evidence="2">NERD domain-containing protein</fullName>
    </submittedName>
</protein>
<dbReference type="PROSITE" id="PS50965">
    <property type="entry name" value="NERD"/>
    <property type="match status" value="1"/>
</dbReference>
<dbReference type="RefSeq" id="WP_202018735.1">
    <property type="nucleotide sequence ID" value="NZ_JAEHNR010000130.1"/>
</dbReference>
<dbReference type="Pfam" id="PF08378">
    <property type="entry name" value="NERD"/>
    <property type="match status" value="1"/>
</dbReference>
<organism evidence="2 3">
    <name type="scientific">Lactobacillus kitasatonis</name>
    <dbReference type="NCBI Taxonomy" id="237446"/>
    <lineage>
        <taxon>Bacteria</taxon>
        <taxon>Bacillati</taxon>
        <taxon>Bacillota</taxon>
        <taxon>Bacilli</taxon>
        <taxon>Lactobacillales</taxon>
        <taxon>Lactobacillaceae</taxon>
        <taxon>Lactobacillus</taxon>
    </lineage>
</organism>
<evidence type="ECO:0000259" key="1">
    <source>
        <dbReference type="PROSITE" id="PS50965"/>
    </source>
</evidence>
<reference evidence="2 3" key="1">
    <citation type="journal article" date="2021" name="Microorganisms">
        <title>Dual Inhibition of Salmonella enterica and Clostridium perfringens by New Probiotic Candidates Isolated from Chicken Intestinal Mucosa.</title>
        <authorList>
            <person name="Lone A."/>
            <person name="Mottawea W."/>
            <person name="Ait Chait Y."/>
            <person name="Hammami R."/>
        </authorList>
    </citation>
    <scope>NUCLEOTIDE SEQUENCE [LARGE SCALE GENOMIC DNA]</scope>
    <source>
        <strain evidence="2 3">A12</strain>
    </source>
</reference>
<sequence>MDITIITLTVGFVTYCFFRSIKAKSRVKKVELSDTDKEELNKLEKIAGKQLPYRFPNKRGLAFQIIEFVRPGYIKRRIFDRNGHCLFLIKYNLDRTIAEFIEFGVTDGHYFRKTIWNEKDEKNEFYQNNKQQIADFSQIKNELQYYRSMVQEKRAEVLPVENDMKQYANELENHAYYQKEWVKRDKITDTEAIHSLEKVEKLDFDKKRDLRRGLKARNALRIGAINSGFKTYNKKVENFQKRMSDLHLGKIKYLHTMDVLSDHDLRHASNLLAGAAAEELVNKRIKEVQFGKVLIHNLILPYPYEKQTKLSNNQIDHLVIASSGIFCFETKARISKNNSYDMLKDYGEIADQVAKHKESIKYVLEKSNNPLIINLLKRIPSIDQLIRNVVVVVSRSEEKFSLEKTERYQRVGIEVCQLDDIQSLLVKAPEGIGLQPEEISAIGEEMTNNKALEEEKTFSENILLFEDEMNLDEKAVDEQLYHANQVIKRIDHIDNLLADYLSGAREWRKLYQQYHYWKKFYDQVNNFANAENYYEQHQIDKNILDRI</sequence>
<dbReference type="EMBL" id="JAEHNR010000130">
    <property type="protein sequence ID" value="MBL1072768.1"/>
    <property type="molecule type" value="Genomic_DNA"/>
</dbReference>
<evidence type="ECO:0000313" key="2">
    <source>
        <dbReference type="EMBL" id="MBL1072768.1"/>
    </source>
</evidence>
<dbReference type="InterPro" id="IPR011528">
    <property type="entry name" value="NERD"/>
</dbReference>
<keyword evidence="3" id="KW-1185">Reference proteome</keyword>